<proteinExistence type="predicted"/>
<dbReference type="Proteomes" id="UP000240760">
    <property type="component" value="Unassembled WGS sequence"/>
</dbReference>
<evidence type="ECO:0000256" key="1">
    <source>
        <dbReference type="SAM" id="MobiDB-lite"/>
    </source>
</evidence>
<name>A0A2T4C5A7_TRILO</name>
<dbReference type="AlphaFoldDB" id="A0A2T4C5A7"/>
<sequence length="172" mass="19461">MAIGRGELELHALNETTSVRSLPRRLPEMQRALRVGSLTGCWPRRGVAARRNAEPVSGQRHDFASPLVFLVFSAREARVKRAKGFLCLPLTTPEPRSTGLLMACRARMRGWFQNREGPPPSAKRRTSSPGPQHLESNSRSQPRRPERILEMVAWVAFPYFVLARRFFGLLCV</sequence>
<dbReference type="EMBL" id="KZ679131">
    <property type="protein sequence ID" value="PTB76750.1"/>
    <property type="molecule type" value="Genomic_DNA"/>
</dbReference>
<evidence type="ECO:0000313" key="2">
    <source>
        <dbReference type="EMBL" id="PTB76750.1"/>
    </source>
</evidence>
<keyword evidence="3" id="KW-1185">Reference proteome</keyword>
<protein>
    <submittedName>
        <fullName evidence="2">Uncharacterized protein</fullName>
    </submittedName>
</protein>
<organism evidence="2 3">
    <name type="scientific">Trichoderma longibrachiatum ATCC 18648</name>
    <dbReference type="NCBI Taxonomy" id="983965"/>
    <lineage>
        <taxon>Eukaryota</taxon>
        <taxon>Fungi</taxon>
        <taxon>Dikarya</taxon>
        <taxon>Ascomycota</taxon>
        <taxon>Pezizomycotina</taxon>
        <taxon>Sordariomycetes</taxon>
        <taxon>Hypocreomycetidae</taxon>
        <taxon>Hypocreales</taxon>
        <taxon>Hypocreaceae</taxon>
        <taxon>Trichoderma</taxon>
    </lineage>
</organism>
<reference evidence="2 3" key="1">
    <citation type="submission" date="2016-07" db="EMBL/GenBank/DDBJ databases">
        <title>Multiple horizontal gene transfer events from other fungi enriched the ability of initially mycotrophic Trichoderma (Ascomycota) to feed on dead plant biomass.</title>
        <authorList>
            <consortium name="DOE Joint Genome Institute"/>
            <person name="Aerts A."/>
            <person name="Atanasova L."/>
            <person name="Chenthamara K."/>
            <person name="Zhang J."/>
            <person name="Grujic M."/>
            <person name="Henrissat B."/>
            <person name="Kuo A."/>
            <person name="Salamov A."/>
            <person name="Lipzen A."/>
            <person name="Labutti K."/>
            <person name="Barry K."/>
            <person name="Miao Y."/>
            <person name="Rahimi M.J."/>
            <person name="Shen Q."/>
            <person name="Grigoriev I.V."/>
            <person name="Kubicek C.P."/>
            <person name="Druzhinina I.S."/>
        </authorList>
    </citation>
    <scope>NUCLEOTIDE SEQUENCE [LARGE SCALE GENOMIC DNA]</scope>
    <source>
        <strain evidence="2 3">ATCC 18648</strain>
    </source>
</reference>
<feature type="region of interest" description="Disordered" evidence="1">
    <location>
        <begin position="112"/>
        <end position="142"/>
    </location>
</feature>
<feature type="compositionally biased region" description="Polar residues" evidence="1">
    <location>
        <begin position="127"/>
        <end position="140"/>
    </location>
</feature>
<accession>A0A2T4C5A7</accession>
<gene>
    <name evidence="2" type="ORF">M440DRAFT_1234075</name>
</gene>
<evidence type="ECO:0000313" key="3">
    <source>
        <dbReference type="Proteomes" id="UP000240760"/>
    </source>
</evidence>